<evidence type="ECO:0000313" key="6">
    <source>
        <dbReference type="EMBL" id="TLD94978.1"/>
    </source>
</evidence>
<comment type="caution">
    <text evidence="6">The sequence shown here is derived from an EMBL/GenBank/DDBJ whole genome shotgun (WGS) entry which is preliminary data.</text>
</comment>
<keyword evidence="7" id="KW-1185">Reference proteome</keyword>
<dbReference type="AlphaFoldDB" id="A0A347VSU4"/>
<keyword evidence="3" id="KW-0235">DNA replication</keyword>
<keyword evidence="4" id="KW-0239">DNA-directed DNA polymerase</keyword>
<reference evidence="6" key="3">
    <citation type="submission" date="2018-04" db="EMBL/GenBank/DDBJ databases">
        <authorList>
            <person name="Sheh A."/>
            <person name="Shen Z."/>
            <person name="Mannion A.J."/>
            <person name="Fox J.G."/>
        </authorList>
    </citation>
    <scope>NUCLEOTIDE SEQUENCE</scope>
    <source>
        <strain evidence="6">MIT 97-6194</strain>
    </source>
</reference>
<dbReference type="PANTHER" id="PTHR34388:SF1">
    <property type="entry name" value="DNA POLYMERASE III SUBUNIT DELTA"/>
    <property type="match status" value="1"/>
</dbReference>
<name>A0A347VSU4_9HELI</name>
<protein>
    <submittedName>
        <fullName evidence="6">DNA polymerase III subunit delta</fullName>
    </submittedName>
</protein>
<dbReference type="EMBL" id="QBIU01000001">
    <property type="protein sequence ID" value="MWV69315.1"/>
    <property type="molecule type" value="Genomic_DNA"/>
</dbReference>
<evidence type="ECO:0000313" key="7">
    <source>
        <dbReference type="Proteomes" id="UP000029714"/>
    </source>
</evidence>
<dbReference type="OrthoDB" id="5329738at2"/>
<evidence type="ECO:0000313" key="5">
    <source>
        <dbReference type="EMBL" id="MWV69315.1"/>
    </source>
</evidence>
<dbReference type="InterPro" id="IPR005790">
    <property type="entry name" value="DNA_polIII_delta"/>
</dbReference>
<evidence type="ECO:0000313" key="8">
    <source>
        <dbReference type="Proteomes" id="UP000477070"/>
    </source>
</evidence>
<organism evidence="6 7">
    <name type="scientific">Helicobacter saguini</name>
    <dbReference type="NCBI Taxonomy" id="1548018"/>
    <lineage>
        <taxon>Bacteria</taxon>
        <taxon>Pseudomonadati</taxon>
        <taxon>Campylobacterota</taxon>
        <taxon>Epsilonproteobacteria</taxon>
        <taxon>Campylobacterales</taxon>
        <taxon>Helicobacteraceae</taxon>
        <taxon>Helicobacter</taxon>
    </lineage>
</organism>
<evidence type="ECO:0000256" key="4">
    <source>
        <dbReference type="ARBA" id="ARBA00022932"/>
    </source>
</evidence>
<evidence type="ECO:0000256" key="2">
    <source>
        <dbReference type="ARBA" id="ARBA00022695"/>
    </source>
</evidence>
<gene>
    <name evidence="5" type="ORF">DCO61_04640</name>
    <name evidence="6" type="ORF">LS64_003395</name>
</gene>
<dbReference type="RefSeq" id="WP_034572137.1">
    <property type="nucleotide sequence ID" value="NZ_JRMP02000004.1"/>
</dbReference>
<dbReference type="GO" id="GO:0006261">
    <property type="term" value="P:DNA-templated DNA replication"/>
    <property type="evidence" value="ECO:0007669"/>
    <property type="project" value="TreeGrafter"/>
</dbReference>
<sequence>MTKQALDKYLQNATPRAILLYGECEFLINFYAQIVLNRLQGFALDSNQNSTQDSIKVSTQNLGQNFAQDSIKDSMQSPQNPPFRMDFTYNHFEATNALGLNSLFGGKNVLHLRLDDFKAVASKSSKSVKSKAKPKEDSNKKFISSSEVSELLEILERNKNSFLVVEFLKNPSNSAADYAKKFKALSALFKPTQNLKDVLEMRCFEPFYEEKIKILTNRSNELNLSFTQPLLEHLLNAQNGDIAMAFGELNKYVYYPQITHKLIDSLSYNLGALKIESLLDSLFDKKGHLVMILETLSDEGLDNMELLREINRYFYILFKLYAHSKSFGNMNALEVLGYKPPPQIFNVWSRRSLKIKTQTYLELFDIINEWRVKQMRGINATLPSLIAIQQLL</sequence>
<dbReference type="SUPFAM" id="SSF52540">
    <property type="entry name" value="P-loop containing nucleoside triphosphate hydrolases"/>
    <property type="match status" value="1"/>
</dbReference>
<keyword evidence="1" id="KW-0808">Transferase</keyword>
<dbReference type="Proteomes" id="UP000477070">
    <property type="component" value="Unassembled WGS sequence"/>
</dbReference>
<reference evidence="6 7" key="1">
    <citation type="journal article" date="2014" name="Genome Announc.">
        <title>Draft genome sequences of eight enterohepatic helicobacter species isolated from both laboratory and wild rodents.</title>
        <authorList>
            <person name="Sheh A."/>
            <person name="Shen Z."/>
            <person name="Fox J.G."/>
        </authorList>
    </citation>
    <scope>NUCLEOTIDE SEQUENCE [LARGE SCALE GENOMIC DNA]</scope>
    <source>
        <strain evidence="6 7">MIT 97-6194</strain>
    </source>
</reference>
<dbReference type="InterPro" id="IPR027417">
    <property type="entry name" value="P-loop_NTPase"/>
</dbReference>
<keyword evidence="2" id="KW-0548">Nucleotidyltransferase</keyword>
<dbReference type="Proteomes" id="UP000029714">
    <property type="component" value="Unassembled WGS sequence"/>
</dbReference>
<evidence type="ECO:0000256" key="1">
    <source>
        <dbReference type="ARBA" id="ARBA00022679"/>
    </source>
</evidence>
<dbReference type="GO" id="GO:0009360">
    <property type="term" value="C:DNA polymerase III complex"/>
    <property type="evidence" value="ECO:0007669"/>
    <property type="project" value="TreeGrafter"/>
</dbReference>
<reference evidence="5 8" key="4">
    <citation type="submission" date="2019-12" db="EMBL/GenBank/DDBJ databases">
        <title>Multi-Generational Helicobacter saguini Isolates.</title>
        <authorList>
            <person name="Mannion A."/>
            <person name="Shen Z."/>
            <person name="Fox J.G."/>
        </authorList>
    </citation>
    <scope>NUCLEOTIDE SEQUENCE [LARGE SCALE GENOMIC DNA]</scope>
    <source>
        <strain evidence="5">16-048</strain>
        <strain evidence="8">16-048 (F4)</strain>
    </source>
</reference>
<accession>A0A347VSU4</accession>
<evidence type="ECO:0000256" key="3">
    <source>
        <dbReference type="ARBA" id="ARBA00022705"/>
    </source>
</evidence>
<reference evidence="6 7" key="2">
    <citation type="journal article" date="2016" name="Infect. Immun.">
        <title>Helicobacter saguini, a Novel Helicobacter Isolated from Cotton-Top Tamarins with Ulcerative Colitis, Has Proinflammatory Properties and Induces Typhlocolitis and Dysplasia in Gnotobiotic IL-10-/- Mice.</title>
        <authorList>
            <person name="Shen Z."/>
            <person name="Mannion A."/>
            <person name="Whary M.T."/>
            <person name="Muthupalani S."/>
            <person name="Sheh A."/>
            <person name="Feng Y."/>
            <person name="Gong G."/>
            <person name="Vandamme P."/>
            <person name="Holcombe H.R."/>
            <person name="Paster B.J."/>
            <person name="Fox J.G."/>
        </authorList>
    </citation>
    <scope>NUCLEOTIDE SEQUENCE [LARGE SCALE GENOMIC DNA]</scope>
    <source>
        <strain evidence="6 7">MIT 97-6194</strain>
    </source>
</reference>
<dbReference type="EMBL" id="JRMP02000004">
    <property type="protein sequence ID" value="TLD94978.1"/>
    <property type="molecule type" value="Genomic_DNA"/>
</dbReference>
<dbReference type="PANTHER" id="PTHR34388">
    <property type="entry name" value="DNA POLYMERASE III SUBUNIT DELTA"/>
    <property type="match status" value="1"/>
</dbReference>
<proteinExistence type="predicted"/>
<dbReference type="GO" id="GO:0003677">
    <property type="term" value="F:DNA binding"/>
    <property type="evidence" value="ECO:0007669"/>
    <property type="project" value="InterPro"/>
</dbReference>
<dbReference type="GO" id="GO:0003887">
    <property type="term" value="F:DNA-directed DNA polymerase activity"/>
    <property type="evidence" value="ECO:0007669"/>
    <property type="project" value="UniProtKB-KW"/>
</dbReference>